<dbReference type="InterPro" id="IPR047135">
    <property type="entry name" value="YsiQ"/>
</dbReference>
<sequence length="455" mass="49589">MSSKRSAALNTPGLFTLTWPIFIELLFGMLLGAVDTMMLSGYSDEAVAAVGIANQVLTVAGMIFGFITIGTAVMLNQWLGAGQFGGVERISSTSLTLNLMLGLIISAALFFFPEAFISLFHLSDEVSRIGEAYLSIVGGSMFMIALTMTLGTMLRCRGIVKEMMVLSLVINVINILGNYLVLMEPFGLPVLGVEGVAAVTWVCRIISLLGFLVLCYRKLEHPIRLISPRRIQGGDLRYLFKLGLPSAGEPVSYNLSQSIITYFITLLGAAALTTKIYTQNMTSFIFIISMAVGSGTQIIVGHLIGADKKEDAYRSGVYSLKVGLLLTGSVSVILYFISEPLLRLFTSDTDIIQLGTELFLLSIWLEPARACNMVLISSLNSAGDVRFPVIIGIISMWGISVPLAYVMGITLNMGLAGIWIAFAIDEWVRAGLMFYRWRRRAWKKVVLVTSSSVSM</sequence>
<dbReference type="GO" id="GO:0015297">
    <property type="term" value="F:antiporter activity"/>
    <property type="evidence" value="ECO:0007669"/>
    <property type="project" value="InterPro"/>
</dbReference>
<keyword evidence="3" id="KW-1003">Cell membrane</keyword>
<feature type="transmembrane region" description="Helical" evidence="7">
    <location>
        <begin position="387"/>
        <end position="407"/>
    </location>
</feature>
<dbReference type="PIRSF" id="PIRSF006603">
    <property type="entry name" value="DinF"/>
    <property type="match status" value="1"/>
</dbReference>
<dbReference type="RefSeq" id="WP_246432030.1">
    <property type="nucleotide sequence ID" value="NZ_CBCSLB010000031.1"/>
</dbReference>
<evidence type="ECO:0000256" key="3">
    <source>
        <dbReference type="ARBA" id="ARBA00022475"/>
    </source>
</evidence>
<dbReference type="PANTHER" id="PTHR42925:SF1">
    <property type="entry name" value="VIRULENCE FACTOR MVIN"/>
    <property type="match status" value="1"/>
</dbReference>
<gene>
    <name evidence="8" type="ORF">FHS16_006019</name>
</gene>
<comment type="caution">
    <text evidence="8">The sequence shown here is derived from an EMBL/GenBank/DDBJ whole genome shotgun (WGS) entry which is preliminary data.</text>
</comment>
<keyword evidence="5 7" id="KW-1133">Transmembrane helix</keyword>
<keyword evidence="4 7" id="KW-0812">Transmembrane</keyword>
<dbReference type="AlphaFoldDB" id="A0A7W5GDW9"/>
<dbReference type="Pfam" id="PF01554">
    <property type="entry name" value="MatE"/>
    <property type="match status" value="2"/>
</dbReference>
<feature type="transmembrane region" description="Helical" evidence="7">
    <location>
        <begin position="46"/>
        <end position="75"/>
    </location>
</feature>
<evidence type="ECO:0000256" key="7">
    <source>
        <dbReference type="SAM" id="Phobius"/>
    </source>
</evidence>
<feature type="transmembrane region" description="Helical" evidence="7">
    <location>
        <begin position="12"/>
        <end position="34"/>
    </location>
</feature>
<dbReference type="InterPro" id="IPR048279">
    <property type="entry name" value="MdtK-like"/>
</dbReference>
<dbReference type="Proteomes" id="UP000518605">
    <property type="component" value="Unassembled WGS sequence"/>
</dbReference>
<protein>
    <submittedName>
        <fullName evidence="8">Putative MATE family efflux protein</fullName>
    </submittedName>
</protein>
<dbReference type="GO" id="GO:0005886">
    <property type="term" value="C:plasma membrane"/>
    <property type="evidence" value="ECO:0007669"/>
    <property type="project" value="UniProtKB-SubCell"/>
</dbReference>
<feature type="transmembrane region" description="Helical" evidence="7">
    <location>
        <begin position="95"/>
        <end position="112"/>
    </location>
</feature>
<feature type="transmembrane region" description="Helical" evidence="7">
    <location>
        <begin position="284"/>
        <end position="306"/>
    </location>
</feature>
<name>A0A7W5GDW9_9BACL</name>
<dbReference type="EMBL" id="JACHXW010000030">
    <property type="protein sequence ID" value="MBB3155903.1"/>
    <property type="molecule type" value="Genomic_DNA"/>
</dbReference>
<dbReference type="PANTHER" id="PTHR42925">
    <property type="entry name" value="MULTIDRUG AND TOXIN EFFLUX PROTEIN MATE FAMILY"/>
    <property type="match status" value="1"/>
</dbReference>
<evidence type="ECO:0000256" key="5">
    <source>
        <dbReference type="ARBA" id="ARBA00022989"/>
    </source>
</evidence>
<feature type="transmembrane region" description="Helical" evidence="7">
    <location>
        <begin position="163"/>
        <end position="183"/>
    </location>
</feature>
<dbReference type="NCBIfam" id="TIGR00797">
    <property type="entry name" value="matE"/>
    <property type="match status" value="1"/>
</dbReference>
<reference evidence="8 9" key="1">
    <citation type="submission" date="2020-08" db="EMBL/GenBank/DDBJ databases">
        <title>Genomic Encyclopedia of Type Strains, Phase III (KMG-III): the genomes of soil and plant-associated and newly described type strains.</title>
        <authorList>
            <person name="Whitman W."/>
        </authorList>
    </citation>
    <scope>NUCLEOTIDE SEQUENCE [LARGE SCALE GENOMIC DNA]</scope>
    <source>
        <strain evidence="8 9">CECT 8234</strain>
    </source>
</reference>
<feature type="transmembrane region" description="Helical" evidence="7">
    <location>
        <begin position="195"/>
        <end position="216"/>
    </location>
</feature>
<proteinExistence type="predicted"/>
<keyword evidence="9" id="KW-1185">Reference proteome</keyword>
<feature type="transmembrane region" description="Helical" evidence="7">
    <location>
        <begin position="318"/>
        <end position="338"/>
    </location>
</feature>
<evidence type="ECO:0000313" key="8">
    <source>
        <dbReference type="EMBL" id="MBB3155903.1"/>
    </source>
</evidence>
<accession>A0A7W5GDW9</accession>
<keyword evidence="6 7" id="KW-0472">Membrane</keyword>
<evidence type="ECO:0000256" key="1">
    <source>
        <dbReference type="ARBA" id="ARBA00004651"/>
    </source>
</evidence>
<feature type="transmembrane region" description="Helical" evidence="7">
    <location>
        <begin position="132"/>
        <end position="151"/>
    </location>
</feature>
<dbReference type="InterPro" id="IPR002528">
    <property type="entry name" value="MATE_fam"/>
</dbReference>
<feature type="transmembrane region" description="Helical" evidence="7">
    <location>
        <begin position="413"/>
        <end position="435"/>
    </location>
</feature>
<evidence type="ECO:0000313" key="9">
    <source>
        <dbReference type="Proteomes" id="UP000518605"/>
    </source>
</evidence>
<evidence type="ECO:0000256" key="4">
    <source>
        <dbReference type="ARBA" id="ARBA00022692"/>
    </source>
</evidence>
<comment type="subcellular location">
    <subcellularLocation>
        <location evidence="1">Cell membrane</location>
        <topology evidence="1">Multi-pass membrane protein</topology>
    </subcellularLocation>
</comment>
<keyword evidence="2" id="KW-0813">Transport</keyword>
<dbReference type="GO" id="GO:0042910">
    <property type="term" value="F:xenobiotic transmembrane transporter activity"/>
    <property type="evidence" value="ECO:0007669"/>
    <property type="project" value="InterPro"/>
</dbReference>
<organism evidence="8 9">
    <name type="scientific">Paenibacillus endophyticus</name>
    <dbReference type="NCBI Taxonomy" id="1294268"/>
    <lineage>
        <taxon>Bacteria</taxon>
        <taxon>Bacillati</taxon>
        <taxon>Bacillota</taxon>
        <taxon>Bacilli</taxon>
        <taxon>Bacillales</taxon>
        <taxon>Paenibacillaceae</taxon>
        <taxon>Paenibacillus</taxon>
    </lineage>
</organism>
<evidence type="ECO:0000256" key="6">
    <source>
        <dbReference type="ARBA" id="ARBA00023136"/>
    </source>
</evidence>
<dbReference type="CDD" id="cd13134">
    <property type="entry name" value="MATE_like_8"/>
    <property type="match status" value="1"/>
</dbReference>
<evidence type="ECO:0000256" key="2">
    <source>
        <dbReference type="ARBA" id="ARBA00022448"/>
    </source>
</evidence>